<dbReference type="SUPFAM" id="SSF52540">
    <property type="entry name" value="P-loop containing nucleoside triphosphate hydrolases"/>
    <property type="match status" value="1"/>
</dbReference>
<keyword evidence="3 5" id="KW-0067">ATP-binding</keyword>
<name>A0ABY7AQ58_9ALTE</name>
<gene>
    <name evidence="5" type="ORF">OLW01_15215</name>
</gene>
<evidence type="ECO:0000259" key="4">
    <source>
        <dbReference type="PROSITE" id="PS50893"/>
    </source>
</evidence>
<evidence type="ECO:0000256" key="2">
    <source>
        <dbReference type="ARBA" id="ARBA00022741"/>
    </source>
</evidence>
<dbReference type="PANTHER" id="PTHR42781">
    <property type="entry name" value="SPERMIDINE/PUTRESCINE IMPORT ATP-BINDING PROTEIN POTA"/>
    <property type="match status" value="1"/>
</dbReference>
<organism evidence="5 6">
    <name type="scientific">Catenovulum adriaticum</name>
    <dbReference type="NCBI Taxonomy" id="2984846"/>
    <lineage>
        <taxon>Bacteria</taxon>
        <taxon>Pseudomonadati</taxon>
        <taxon>Pseudomonadota</taxon>
        <taxon>Gammaproteobacteria</taxon>
        <taxon>Alteromonadales</taxon>
        <taxon>Alteromonadaceae</taxon>
        <taxon>Catenovulum</taxon>
    </lineage>
</organism>
<dbReference type="InterPro" id="IPR003439">
    <property type="entry name" value="ABC_transporter-like_ATP-bd"/>
</dbReference>
<dbReference type="GO" id="GO:0005524">
    <property type="term" value="F:ATP binding"/>
    <property type="evidence" value="ECO:0007669"/>
    <property type="project" value="UniProtKB-KW"/>
</dbReference>
<dbReference type="PROSITE" id="PS50893">
    <property type="entry name" value="ABC_TRANSPORTER_2"/>
    <property type="match status" value="1"/>
</dbReference>
<dbReference type="InterPro" id="IPR003593">
    <property type="entry name" value="AAA+_ATPase"/>
</dbReference>
<dbReference type="InterPro" id="IPR027417">
    <property type="entry name" value="P-loop_NTPase"/>
</dbReference>
<keyword evidence="5" id="KW-0614">Plasmid</keyword>
<dbReference type="PROSITE" id="PS00211">
    <property type="entry name" value="ABC_TRANSPORTER_1"/>
    <property type="match status" value="1"/>
</dbReference>
<protein>
    <submittedName>
        <fullName evidence="5">ATP-binding cassette domain-containing protein</fullName>
    </submittedName>
</protein>
<dbReference type="Gene3D" id="3.40.50.300">
    <property type="entry name" value="P-loop containing nucleotide triphosphate hydrolases"/>
    <property type="match status" value="1"/>
</dbReference>
<geneLocation type="plasmid" evidence="5 6">
    <name>pCadTS8_1</name>
</geneLocation>
<evidence type="ECO:0000313" key="6">
    <source>
        <dbReference type="Proteomes" id="UP001163726"/>
    </source>
</evidence>
<proteinExistence type="predicted"/>
<dbReference type="PANTHER" id="PTHR42781:SF4">
    <property type="entry name" value="SPERMIDINE_PUTRESCINE IMPORT ATP-BINDING PROTEIN POTA"/>
    <property type="match status" value="1"/>
</dbReference>
<keyword evidence="6" id="KW-1185">Reference proteome</keyword>
<evidence type="ECO:0000313" key="5">
    <source>
        <dbReference type="EMBL" id="WAJ71688.1"/>
    </source>
</evidence>
<feature type="domain" description="ABC transporter" evidence="4">
    <location>
        <begin position="1"/>
        <end position="209"/>
    </location>
</feature>
<dbReference type="SMART" id="SM00382">
    <property type="entry name" value="AAA"/>
    <property type="match status" value="1"/>
</dbReference>
<accession>A0ABY7AQ58</accession>
<evidence type="ECO:0000256" key="1">
    <source>
        <dbReference type="ARBA" id="ARBA00022448"/>
    </source>
</evidence>
<dbReference type="Pfam" id="PF00005">
    <property type="entry name" value="ABC_tran"/>
    <property type="match status" value="1"/>
</dbReference>
<evidence type="ECO:0000256" key="3">
    <source>
        <dbReference type="ARBA" id="ARBA00022840"/>
    </source>
</evidence>
<reference evidence="5" key="1">
    <citation type="submission" date="2022-10" db="EMBL/GenBank/DDBJ databases">
        <title>Catenovulum adriacola sp. nov. isolated in the Harbour of Susak.</title>
        <authorList>
            <person name="Schoch T."/>
            <person name="Reich S.J."/>
            <person name="Stoeferle S."/>
            <person name="Flaiz M."/>
            <person name="Kazda M."/>
            <person name="Riedel C.U."/>
            <person name="Duerre P."/>
        </authorList>
    </citation>
    <scope>NUCLEOTIDE SEQUENCE</scope>
    <source>
        <strain evidence="5">TS8</strain>
        <plasmid evidence="5">pCadTS8_1</plasmid>
    </source>
</reference>
<dbReference type="EMBL" id="CP109966">
    <property type="protein sequence ID" value="WAJ71688.1"/>
    <property type="molecule type" value="Genomic_DNA"/>
</dbReference>
<keyword evidence="2" id="KW-0547">Nucleotide-binding</keyword>
<dbReference type="InterPro" id="IPR050093">
    <property type="entry name" value="ABC_SmlMolc_Importer"/>
</dbReference>
<dbReference type="Proteomes" id="UP001163726">
    <property type="component" value="Plasmid pCadTS8_1"/>
</dbReference>
<dbReference type="InterPro" id="IPR017871">
    <property type="entry name" value="ABC_transporter-like_CS"/>
</dbReference>
<keyword evidence="1" id="KW-0813">Transport</keyword>
<dbReference type="RefSeq" id="WP_268076368.1">
    <property type="nucleotide sequence ID" value="NZ_CP109966.1"/>
</dbReference>
<sequence>MTGLNLKAVSIKLGERELLSINEQVASGEVLTIMGPSGVGKSTLLSYVAGMLPENFTASGEVWLSNQRIDHKPAWQRKTGLLFQDALLFNHLNVADNIAFAMPEQGLSRSDKKAKIEQALAQMSLIDLADAPVQQLSGGQQARVALLRVLFSQPNAILLDEAFSKLDSQLRQSIRELVFFEIRQRKLPALMVTHDIEDAKVAGGPVIEVNTLC</sequence>